<feature type="transmembrane region" description="Helical" evidence="8">
    <location>
        <begin position="233"/>
        <end position="256"/>
    </location>
</feature>
<keyword evidence="5 8" id="KW-1133">Transmembrane helix</keyword>
<feature type="transmembrane region" description="Helical" evidence="8">
    <location>
        <begin position="262"/>
        <end position="282"/>
    </location>
</feature>
<dbReference type="Proteomes" id="UP001169764">
    <property type="component" value="Unassembled WGS sequence"/>
</dbReference>
<dbReference type="Pfam" id="PF00854">
    <property type="entry name" value="PTR2"/>
    <property type="match status" value="1"/>
</dbReference>
<comment type="caution">
    <text evidence="9">The sequence shown here is derived from an EMBL/GenBank/DDBJ whole genome shotgun (WGS) entry which is preliminary data.</text>
</comment>
<dbReference type="PROSITE" id="PS01022">
    <property type="entry name" value="PTR2_1"/>
    <property type="match status" value="1"/>
</dbReference>
<name>A0ABT8Y5C3_9SPHN</name>
<dbReference type="EMBL" id="JAUOTP010000002">
    <property type="protein sequence ID" value="MDO6413527.1"/>
    <property type="molecule type" value="Genomic_DNA"/>
</dbReference>
<evidence type="ECO:0000256" key="2">
    <source>
        <dbReference type="ARBA" id="ARBA00005982"/>
    </source>
</evidence>
<proteinExistence type="inferred from homology"/>
<evidence type="ECO:0000256" key="8">
    <source>
        <dbReference type="SAM" id="Phobius"/>
    </source>
</evidence>
<gene>
    <name evidence="9" type="ORF">Q4F19_03945</name>
</gene>
<feature type="transmembrane region" description="Helical" evidence="8">
    <location>
        <begin position="44"/>
        <end position="63"/>
    </location>
</feature>
<feature type="transmembrane region" description="Helical" evidence="8">
    <location>
        <begin position="340"/>
        <end position="370"/>
    </location>
</feature>
<feature type="transmembrane region" description="Helical" evidence="8">
    <location>
        <begin position="303"/>
        <end position="320"/>
    </location>
</feature>
<feature type="transmembrane region" description="Helical" evidence="8">
    <location>
        <begin position="525"/>
        <end position="549"/>
    </location>
</feature>
<dbReference type="NCBIfam" id="TIGR00924">
    <property type="entry name" value="yjdL_sub1_fam"/>
    <property type="match status" value="1"/>
</dbReference>
<feature type="transmembrane region" description="Helical" evidence="8">
    <location>
        <begin position="102"/>
        <end position="121"/>
    </location>
</feature>
<keyword evidence="6 8" id="KW-0472">Membrane</keyword>
<comment type="subcellular location">
    <subcellularLocation>
        <location evidence="1 7">Membrane</location>
        <topology evidence="1 7">Multi-pass membrane protein</topology>
    </subcellularLocation>
</comment>
<keyword evidence="7" id="KW-0813">Transport</keyword>
<organism evidence="9 10">
    <name type="scientific">Sphingomonas natans</name>
    <dbReference type="NCBI Taxonomy" id="3063330"/>
    <lineage>
        <taxon>Bacteria</taxon>
        <taxon>Pseudomonadati</taxon>
        <taxon>Pseudomonadota</taxon>
        <taxon>Alphaproteobacteria</taxon>
        <taxon>Sphingomonadales</taxon>
        <taxon>Sphingomonadaceae</taxon>
        <taxon>Sphingomonas</taxon>
    </lineage>
</organism>
<keyword evidence="4" id="KW-0571">Peptide transport</keyword>
<evidence type="ECO:0000256" key="5">
    <source>
        <dbReference type="ARBA" id="ARBA00022989"/>
    </source>
</evidence>
<dbReference type="InterPro" id="IPR000109">
    <property type="entry name" value="POT_fam"/>
</dbReference>
<feature type="transmembrane region" description="Helical" evidence="8">
    <location>
        <begin position="569"/>
        <end position="594"/>
    </location>
</feature>
<dbReference type="PROSITE" id="PS01023">
    <property type="entry name" value="PTR2_2"/>
    <property type="match status" value="1"/>
</dbReference>
<feature type="transmembrane region" description="Helical" evidence="8">
    <location>
        <begin position="193"/>
        <end position="212"/>
    </location>
</feature>
<evidence type="ECO:0000313" key="10">
    <source>
        <dbReference type="Proteomes" id="UP001169764"/>
    </source>
</evidence>
<dbReference type="SUPFAM" id="SSF103473">
    <property type="entry name" value="MFS general substrate transporter"/>
    <property type="match status" value="1"/>
</dbReference>
<sequence length="602" mass="64301">METATESSPAQPDISHINPADADVWFGHPRQLARLFTTEMWERFGYYGIRALLVVYLTKFFLFDDVAAGGLYGAFIGLAYLTPVIGGLIADRILGSKSAVKTGAIIMSLGYLGLCFGGEQAKPVFLYGGQTYPVTVSTAVNGREEQYVVTSAGSFVIRGQEDGSIHLEGATGQPLPAVIAKGEYRTDGIRHPLWVSLMLLSMSLIIVGNGLFKPNISTMVGSLYPPGDPRRDAGFTIFYMGINLGSIGSQLIAPLLARSVGWWAGFGIVALGMLVAFSLFQFDKGRLAGYGERPASSTPRARLISYVLMAVAVPISWLLLHNTLDSAAAASEAAAAGTGVIGYLAALPLLGKALLACFVGAAFGMPIWAYRAGSRAEFQMMLVASILIVMAVVFWTLFELAGSALTLFAERSVDRSIFGWDMPGGSVQVFNPIFIVLLAPVMAALWVWLGRRRAEPSIPVKFSIGLTLVGLGFLVLPLGALFVDGQSRVALIWMVLLYLLHSIGELCLSPVGLSMITKLSMARVVGMMMGVWFLSISMANYAGGLITQLTSVATVGGEVTNPKLALDTYLHTFTIIGIAAVAIGVGLFVCSPLLKRWMHGVN</sequence>
<feature type="transmembrane region" description="Helical" evidence="8">
    <location>
        <begin position="462"/>
        <end position="483"/>
    </location>
</feature>
<protein>
    <submittedName>
        <fullName evidence="9">Oligopeptide:H+ symporter</fullName>
    </submittedName>
</protein>
<dbReference type="RefSeq" id="WP_303540059.1">
    <property type="nucleotide sequence ID" value="NZ_JAUOTP010000002.1"/>
</dbReference>
<evidence type="ECO:0000256" key="4">
    <source>
        <dbReference type="ARBA" id="ARBA00022856"/>
    </source>
</evidence>
<evidence type="ECO:0000256" key="6">
    <source>
        <dbReference type="ARBA" id="ARBA00023136"/>
    </source>
</evidence>
<keyword evidence="10" id="KW-1185">Reference proteome</keyword>
<feature type="transmembrane region" description="Helical" evidence="8">
    <location>
        <begin position="429"/>
        <end position="450"/>
    </location>
</feature>
<feature type="transmembrane region" description="Helical" evidence="8">
    <location>
        <begin position="382"/>
        <end position="409"/>
    </location>
</feature>
<feature type="transmembrane region" description="Helical" evidence="8">
    <location>
        <begin position="69"/>
        <end position="90"/>
    </location>
</feature>
<comment type="similarity">
    <text evidence="2 7">Belongs to the major facilitator superfamily. Proton-dependent oligopeptide transporter (POT/PTR) (TC 2.A.17) family.</text>
</comment>
<dbReference type="Gene3D" id="1.20.1250.20">
    <property type="entry name" value="MFS general substrate transporter like domains"/>
    <property type="match status" value="2"/>
</dbReference>
<evidence type="ECO:0000313" key="9">
    <source>
        <dbReference type="EMBL" id="MDO6413527.1"/>
    </source>
</evidence>
<accession>A0ABT8Y5C3</accession>
<evidence type="ECO:0000256" key="1">
    <source>
        <dbReference type="ARBA" id="ARBA00004141"/>
    </source>
</evidence>
<dbReference type="InterPro" id="IPR018456">
    <property type="entry name" value="PTR2_symporter_CS"/>
</dbReference>
<dbReference type="InterPro" id="IPR036259">
    <property type="entry name" value="MFS_trans_sf"/>
</dbReference>
<reference evidence="9" key="1">
    <citation type="submission" date="2023-07" db="EMBL/GenBank/DDBJ databases">
        <authorList>
            <person name="Kim M."/>
        </authorList>
    </citation>
    <scope>NUCLEOTIDE SEQUENCE</scope>
    <source>
        <strain evidence="9">BIUV-7</strain>
    </source>
</reference>
<evidence type="ECO:0000256" key="3">
    <source>
        <dbReference type="ARBA" id="ARBA00022692"/>
    </source>
</evidence>
<evidence type="ECO:0000256" key="7">
    <source>
        <dbReference type="RuleBase" id="RU003755"/>
    </source>
</evidence>
<keyword evidence="3 7" id="KW-0812">Transmembrane</keyword>
<keyword evidence="4" id="KW-0653">Protein transport</keyword>
<dbReference type="InterPro" id="IPR005279">
    <property type="entry name" value="Dipep/tripep_permease"/>
</dbReference>
<dbReference type="PANTHER" id="PTHR11654">
    <property type="entry name" value="OLIGOPEPTIDE TRANSPORTER-RELATED"/>
    <property type="match status" value="1"/>
</dbReference>
<feature type="transmembrane region" description="Helical" evidence="8">
    <location>
        <begin position="489"/>
        <end position="513"/>
    </location>
</feature>
<dbReference type="CDD" id="cd17346">
    <property type="entry name" value="MFS_DtpA_like"/>
    <property type="match status" value="1"/>
</dbReference>